<gene>
    <name evidence="2" type="ORF">APLA_LOCUS2895</name>
</gene>
<feature type="signal peptide" evidence="1">
    <location>
        <begin position="1"/>
        <end position="21"/>
    </location>
</feature>
<evidence type="ECO:0000313" key="2">
    <source>
        <dbReference type="EMBL" id="CAB3227239.1"/>
    </source>
</evidence>
<dbReference type="Proteomes" id="UP000494256">
    <property type="component" value="Unassembled WGS sequence"/>
</dbReference>
<sequence length="97" mass="11240">MKNSMILLCTICLVLMSICYAEEINKVLLQDCSTQNTKNCALKKEEMSDFSGLKPSVHKNRVKRYLIRVGKCSIGKIFYIYRCWSCDEYRELTGKPC</sequence>
<keyword evidence="1" id="KW-0732">Signal</keyword>
<reference evidence="2 3" key="1">
    <citation type="submission" date="2020-04" db="EMBL/GenBank/DDBJ databases">
        <authorList>
            <person name="Wallbank WR R."/>
            <person name="Pardo Diaz C."/>
            <person name="Kozak K."/>
            <person name="Martin S."/>
            <person name="Jiggins C."/>
            <person name="Moest M."/>
            <person name="Warren A I."/>
            <person name="Byers J.R.P. K."/>
            <person name="Montejo-Kovacevich G."/>
            <person name="Yen C E."/>
        </authorList>
    </citation>
    <scope>NUCLEOTIDE SEQUENCE [LARGE SCALE GENOMIC DNA]</scope>
</reference>
<evidence type="ECO:0000313" key="3">
    <source>
        <dbReference type="Proteomes" id="UP000494256"/>
    </source>
</evidence>
<comment type="caution">
    <text evidence="2">The sequence shown here is derived from an EMBL/GenBank/DDBJ whole genome shotgun (WGS) entry which is preliminary data.</text>
</comment>
<dbReference type="OrthoDB" id="201153at2759"/>
<protein>
    <submittedName>
        <fullName evidence="2">Uncharacterized protein</fullName>
    </submittedName>
</protein>
<proteinExistence type="predicted"/>
<organism evidence="2 3">
    <name type="scientific">Arctia plantaginis</name>
    <name type="common">Wood tiger moth</name>
    <name type="synonym">Phalaena plantaginis</name>
    <dbReference type="NCBI Taxonomy" id="874455"/>
    <lineage>
        <taxon>Eukaryota</taxon>
        <taxon>Metazoa</taxon>
        <taxon>Ecdysozoa</taxon>
        <taxon>Arthropoda</taxon>
        <taxon>Hexapoda</taxon>
        <taxon>Insecta</taxon>
        <taxon>Pterygota</taxon>
        <taxon>Neoptera</taxon>
        <taxon>Endopterygota</taxon>
        <taxon>Lepidoptera</taxon>
        <taxon>Glossata</taxon>
        <taxon>Ditrysia</taxon>
        <taxon>Noctuoidea</taxon>
        <taxon>Erebidae</taxon>
        <taxon>Arctiinae</taxon>
        <taxon>Arctia</taxon>
    </lineage>
</organism>
<name>A0A8S0Z4A6_ARCPL</name>
<feature type="chain" id="PRO_5035813018" evidence="1">
    <location>
        <begin position="22"/>
        <end position="97"/>
    </location>
</feature>
<dbReference type="AlphaFoldDB" id="A0A8S0Z4A6"/>
<dbReference type="EMBL" id="CADEBD010000276">
    <property type="protein sequence ID" value="CAB3227239.1"/>
    <property type="molecule type" value="Genomic_DNA"/>
</dbReference>
<evidence type="ECO:0000256" key="1">
    <source>
        <dbReference type="SAM" id="SignalP"/>
    </source>
</evidence>
<accession>A0A8S0Z4A6</accession>